<evidence type="ECO:0000259" key="5">
    <source>
        <dbReference type="PROSITE" id="PS50977"/>
    </source>
</evidence>
<dbReference type="Pfam" id="PF00440">
    <property type="entry name" value="TetR_N"/>
    <property type="match status" value="1"/>
</dbReference>
<dbReference type="GO" id="GO:0003677">
    <property type="term" value="F:DNA binding"/>
    <property type="evidence" value="ECO:0007669"/>
    <property type="project" value="UniProtKB-UniRule"/>
</dbReference>
<comment type="caution">
    <text evidence="6">The sequence shown here is derived from an EMBL/GenBank/DDBJ whole genome shotgun (WGS) entry which is preliminary data.</text>
</comment>
<dbReference type="PANTHER" id="PTHR47506:SF1">
    <property type="entry name" value="HTH-TYPE TRANSCRIPTIONAL REGULATOR YJDC"/>
    <property type="match status" value="1"/>
</dbReference>
<dbReference type="PRINTS" id="PR00455">
    <property type="entry name" value="HTHTETR"/>
</dbReference>
<reference evidence="6 7" key="1">
    <citation type="submission" date="2018-01" db="EMBL/GenBank/DDBJ databases">
        <title>Genomic Encyclopedia of Archaeal and Bacterial Type Strains, Phase II (KMG-II): from individual species to whole genera.</title>
        <authorList>
            <person name="Goeker M."/>
        </authorList>
    </citation>
    <scope>NUCLEOTIDE SEQUENCE [LARGE SCALE GENOMIC DNA]</scope>
    <source>
        <strain evidence="6 7">DSM 12048</strain>
    </source>
</reference>
<dbReference type="Gene3D" id="1.10.357.10">
    <property type="entry name" value="Tetracycline Repressor, domain 2"/>
    <property type="match status" value="1"/>
</dbReference>
<dbReference type="PROSITE" id="PS50977">
    <property type="entry name" value="HTH_TETR_2"/>
    <property type="match status" value="1"/>
</dbReference>
<keyword evidence="7" id="KW-1185">Reference proteome</keyword>
<dbReference type="PANTHER" id="PTHR47506">
    <property type="entry name" value="TRANSCRIPTIONAL REGULATORY PROTEIN"/>
    <property type="match status" value="1"/>
</dbReference>
<dbReference type="InterPro" id="IPR009057">
    <property type="entry name" value="Homeodomain-like_sf"/>
</dbReference>
<evidence type="ECO:0000256" key="2">
    <source>
        <dbReference type="ARBA" id="ARBA00023125"/>
    </source>
</evidence>
<evidence type="ECO:0000256" key="4">
    <source>
        <dbReference type="PROSITE-ProRule" id="PRU00335"/>
    </source>
</evidence>
<name>A0A2S5JMS9_9RHOB</name>
<dbReference type="InterPro" id="IPR036271">
    <property type="entry name" value="Tet_transcr_reg_TetR-rel_C_sf"/>
</dbReference>
<dbReference type="SUPFAM" id="SSF46689">
    <property type="entry name" value="Homeodomain-like"/>
    <property type="match status" value="1"/>
</dbReference>
<dbReference type="Pfam" id="PF16925">
    <property type="entry name" value="TetR_C_13"/>
    <property type="match status" value="1"/>
</dbReference>
<evidence type="ECO:0000256" key="3">
    <source>
        <dbReference type="ARBA" id="ARBA00023163"/>
    </source>
</evidence>
<evidence type="ECO:0000256" key="1">
    <source>
        <dbReference type="ARBA" id="ARBA00023015"/>
    </source>
</evidence>
<dbReference type="InterPro" id="IPR001647">
    <property type="entry name" value="HTH_TetR"/>
</dbReference>
<dbReference type="EMBL" id="PRDS01000001">
    <property type="protein sequence ID" value="PPB82703.1"/>
    <property type="molecule type" value="Genomic_DNA"/>
</dbReference>
<keyword evidence="3" id="KW-0804">Transcription</keyword>
<gene>
    <name evidence="6" type="ORF">LV82_00643</name>
</gene>
<protein>
    <submittedName>
        <fullName evidence="6">TetR family transcriptional regulator</fullName>
    </submittedName>
</protein>
<accession>A0A2S5JMS9</accession>
<dbReference type="InterPro" id="IPR011075">
    <property type="entry name" value="TetR_C"/>
</dbReference>
<keyword evidence="2 4" id="KW-0238">DNA-binding</keyword>
<organism evidence="6 7">
    <name type="scientific">Albidovulum inexpectatum</name>
    <dbReference type="NCBI Taxonomy" id="196587"/>
    <lineage>
        <taxon>Bacteria</taxon>
        <taxon>Pseudomonadati</taxon>
        <taxon>Pseudomonadota</taxon>
        <taxon>Alphaproteobacteria</taxon>
        <taxon>Rhodobacterales</taxon>
        <taxon>Paracoccaceae</taxon>
        <taxon>Albidovulum</taxon>
    </lineage>
</organism>
<dbReference type="Gene3D" id="1.10.10.60">
    <property type="entry name" value="Homeodomain-like"/>
    <property type="match status" value="1"/>
</dbReference>
<dbReference type="SUPFAM" id="SSF48498">
    <property type="entry name" value="Tetracyclin repressor-like, C-terminal domain"/>
    <property type="match status" value="1"/>
</dbReference>
<feature type="domain" description="HTH tetR-type" evidence="5">
    <location>
        <begin position="7"/>
        <end position="67"/>
    </location>
</feature>
<dbReference type="Proteomes" id="UP000239736">
    <property type="component" value="Unassembled WGS sequence"/>
</dbReference>
<proteinExistence type="predicted"/>
<dbReference type="AlphaFoldDB" id="A0A2S5JMS9"/>
<sequence>MMPWEKSFEIDATLDKAAEVFSVKGYEATSVADLVKAMGVNRGSLYATFGNKHDLFKSVLTRFVEERQAQTLAQLEAKPDPIDAILSLFDTVVHQSVTEREQKGNLIIHAALEFPNHSEDIQAVVDRALSALEDFFLRVIEKGKKVQRIDASIDAGSAAKSLVALTVGYRVLARGTFDNDALRLVKDSSLRIIGA</sequence>
<evidence type="ECO:0000313" key="7">
    <source>
        <dbReference type="Proteomes" id="UP000239736"/>
    </source>
</evidence>
<keyword evidence="1" id="KW-0805">Transcription regulation</keyword>
<evidence type="ECO:0000313" key="6">
    <source>
        <dbReference type="EMBL" id="PPB82703.1"/>
    </source>
</evidence>
<feature type="DNA-binding region" description="H-T-H motif" evidence="4">
    <location>
        <begin position="30"/>
        <end position="49"/>
    </location>
</feature>